<dbReference type="EMBL" id="JACEEZ010008331">
    <property type="protein sequence ID" value="KAG0723393.1"/>
    <property type="molecule type" value="Genomic_DNA"/>
</dbReference>
<dbReference type="Proteomes" id="UP000770661">
    <property type="component" value="Unassembled WGS sequence"/>
</dbReference>
<gene>
    <name evidence="1" type="primary">MRPS34</name>
    <name evidence="1" type="ORF">GWK47_042817</name>
</gene>
<sequence length="189" mass="21499">MPYKLVGRTSLHKGKRLWEIVGQLKNFGVGRMVVRNTFEQQYKEPTFYRIVVARPMMDVGEPHANEDNRKGRALLERVFRGRHEGVVDISKVSYKADFRLIHKHEEAAYIEAYKNCKTPDITLISPVVEMPPLLKMVAERDGHAAKDLKIKLHKTAKTCRLAQEGEVPTKVYNMGLGTPVSPALYEGVI</sequence>
<dbReference type="PANTHER" id="PTHR28589:SF1">
    <property type="entry name" value="SMALL RIBOSOMAL SUBUNIT PROTEIN MS34"/>
    <property type="match status" value="1"/>
</dbReference>
<dbReference type="Pfam" id="PF16053">
    <property type="entry name" value="MRP-S34"/>
    <property type="match status" value="1"/>
</dbReference>
<dbReference type="AlphaFoldDB" id="A0A8J5CJN3"/>
<keyword evidence="1" id="KW-0689">Ribosomal protein</keyword>
<keyword evidence="1" id="KW-0687">Ribonucleoprotein</keyword>
<name>A0A8J5CJN3_CHIOP</name>
<accession>A0A8J5CJN3</accession>
<keyword evidence="2" id="KW-1185">Reference proteome</keyword>
<evidence type="ECO:0000313" key="1">
    <source>
        <dbReference type="EMBL" id="KAG0723393.1"/>
    </source>
</evidence>
<reference evidence="1" key="1">
    <citation type="submission" date="2020-07" db="EMBL/GenBank/DDBJ databases">
        <title>The High-quality genome of the commercially important snow crab, Chionoecetes opilio.</title>
        <authorList>
            <person name="Jeong J.-H."/>
            <person name="Ryu S."/>
        </authorList>
    </citation>
    <scope>NUCLEOTIDE SEQUENCE</scope>
    <source>
        <strain evidence="1">MADBK_172401_WGS</strain>
        <tissue evidence="1">Digestive gland</tissue>
    </source>
</reference>
<evidence type="ECO:0000313" key="2">
    <source>
        <dbReference type="Proteomes" id="UP000770661"/>
    </source>
</evidence>
<dbReference type="InterPro" id="IPR032053">
    <property type="entry name" value="Ribosomal_mS34"/>
</dbReference>
<organism evidence="1 2">
    <name type="scientific">Chionoecetes opilio</name>
    <name type="common">Atlantic snow crab</name>
    <name type="synonym">Cancer opilio</name>
    <dbReference type="NCBI Taxonomy" id="41210"/>
    <lineage>
        <taxon>Eukaryota</taxon>
        <taxon>Metazoa</taxon>
        <taxon>Ecdysozoa</taxon>
        <taxon>Arthropoda</taxon>
        <taxon>Crustacea</taxon>
        <taxon>Multicrustacea</taxon>
        <taxon>Malacostraca</taxon>
        <taxon>Eumalacostraca</taxon>
        <taxon>Eucarida</taxon>
        <taxon>Decapoda</taxon>
        <taxon>Pleocyemata</taxon>
        <taxon>Brachyura</taxon>
        <taxon>Eubrachyura</taxon>
        <taxon>Majoidea</taxon>
        <taxon>Majidae</taxon>
        <taxon>Chionoecetes</taxon>
    </lineage>
</organism>
<protein>
    <submittedName>
        <fullName evidence="1">28S ribosomal protein S34, mitochondrial</fullName>
    </submittedName>
</protein>
<proteinExistence type="predicted"/>
<dbReference type="PANTHER" id="PTHR28589">
    <property type="entry name" value="28S RIBOSOMAL PROTEIN S34, MITOCHONDRIAL"/>
    <property type="match status" value="1"/>
</dbReference>
<dbReference type="GO" id="GO:0005840">
    <property type="term" value="C:ribosome"/>
    <property type="evidence" value="ECO:0007669"/>
    <property type="project" value="UniProtKB-KW"/>
</dbReference>
<dbReference type="GO" id="GO:0003735">
    <property type="term" value="F:structural constituent of ribosome"/>
    <property type="evidence" value="ECO:0007669"/>
    <property type="project" value="InterPro"/>
</dbReference>
<dbReference type="OrthoDB" id="16434at2759"/>
<comment type="caution">
    <text evidence="1">The sequence shown here is derived from an EMBL/GenBank/DDBJ whole genome shotgun (WGS) entry which is preliminary data.</text>
</comment>
<dbReference type="GO" id="GO:0005739">
    <property type="term" value="C:mitochondrion"/>
    <property type="evidence" value="ECO:0007669"/>
    <property type="project" value="InterPro"/>
</dbReference>